<gene>
    <name evidence="1" type="ORF">EV207_1893</name>
</gene>
<name>A0A4R2N6P9_9BACL</name>
<comment type="caution">
    <text evidence="1">The sequence shown here is derived from an EMBL/GenBank/DDBJ whole genome shotgun (WGS) entry which is preliminary data.</text>
</comment>
<organism evidence="1 2">
    <name type="scientific">Scopulibacillus darangshiensis</name>
    <dbReference type="NCBI Taxonomy" id="442528"/>
    <lineage>
        <taxon>Bacteria</taxon>
        <taxon>Bacillati</taxon>
        <taxon>Bacillota</taxon>
        <taxon>Bacilli</taxon>
        <taxon>Bacillales</taxon>
        <taxon>Sporolactobacillaceae</taxon>
        <taxon>Scopulibacillus</taxon>
    </lineage>
</organism>
<feature type="non-terminal residue" evidence="1">
    <location>
        <position position="1"/>
    </location>
</feature>
<dbReference type="Proteomes" id="UP000295416">
    <property type="component" value="Unassembled WGS sequence"/>
</dbReference>
<proteinExistence type="predicted"/>
<reference evidence="1 2" key="1">
    <citation type="submission" date="2019-03" db="EMBL/GenBank/DDBJ databases">
        <title>Genomic Encyclopedia of Type Strains, Phase IV (KMG-IV): sequencing the most valuable type-strain genomes for metagenomic binning, comparative biology and taxonomic classification.</title>
        <authorList>
            <person name="Goeker M."/>
        </authorList>
    </citation>
    <scope>NUCLEOTIDE SEQUENCE [LARGE SCALE GENOMIC DNA]</scope>
    <source>
        <strain evidence="1 2">DSM 19377</strain>
    </source>
</reference>
<accession>A0A4R2N6P9</accession>
<sequence length="122" mass="13137">PYSQKYVKGQLAKAQATMKGMSRKIGKVEIPVPVRGPRLAAAGPDLGGFGLNMENRRLGDVWQNITAKNVEDVRGGGTVESPKGAGEGNIVNEVKEIDFGKHIIRGENGKKQLLPNTKICNQ</sequence>
<protein>
    <submittedName>
        <fullName evidence="1">Uncharacterized protein</fullName>
    </submittedName>
</protein>
<evidence type="ECO:0000313" key="1">
    <source>
        <dbReference type="EMBL" id="TCP16465.1"/>
    </source>
</evidence>
<dbReference type="EMBL" id="SLXK01000089">
    <property type="protein sequence ID" value="TCP16465.1"/>
    <property type="molecule type" value="Genomic_DNA"/>
</dbReference>
<evidence type="ECO:0000313" key="2">
    <source>
        <dbReference type="Proteomes" id="UP000295416"/>
    </source>
</evidence>
<dbReference type="AlphaFoldDB" id="A0A4R2N6P9"/>
<keyword evidence="2" id="KW-1185">Reference proteome</keyword>